<dbReference type="AlphaFoldDB" id="A0A0B0MXJ7"/>
<dbReference type="KEGG" id="gab:108472536"/>
<evidence type="ECO:0000313" key="4">
    <source>
        <dbReference type="Proteomes" id="UP000032142"/>
    </source>
</evidence>
<proteinExistence type="inferred from homology"/>
<comment type="similarity">
    <text evidence="1">Belongs to the LEA type SMP family.</text>
</comment>
<dbReference type="OrthoDB" id="2014755at2759"/>
<dbReference type="InterPro" id="IPR007011">
    <property type="entry name" value="LEA_SMP_dom"/>
</dbReference>
<gene>
    <name evidence="3" type="ORF">F383_30850</name>
</gene>
<comment type="caution">
    <text evidence="3">The sequence shown here is derived from an EMBL/GenBank/DDBJ whole genome shotgun (WGS) entry which is preliminary data.</text>
</comment>
<keyword evidence="2" id="KW-0677">Repeat</keyword>
<protein>
    <submittedName>
        <fullName evidence="3">Late embryogenesis abundant D-34</fullName>
    </submittedName>
</protein>
<dbReference type="Pfam" id="PF04927">
    <property type="entry name" value="SMP"/>
    <property type="match status" value="3"/>
</dbReference>
<evidence type="ECO:0000313" key="3">
    <source>
        <dbReference type="EMBL" id="KHG05102.1"/>
    </source>
</evidence>
<dbReference type="PANTHER" id="PTHR31174">
    <property type="entry name" value="SEED MATURATION FAMILY PROTEIN"/>
    <property type="match status" value="1"/>
</dbReference>
<evidence type="ECO:0000256" key="1">
    <source>
        <dbReference type="ARBA" id="ARBA00010733"/>
    </source>
</evidence>
<accession>A0A0B0MXJ7</accession>
<keyword evidence="4" id="KW-1185">Reference proteome</keyword>
<dbReference type="InterPro" id="IPR042971">
    <property type="entry name" value="LEA_SMP"/>
</dbReference>
<dbReference type="Proteomes" id="UP000032142">
    <property type="component" value="Unassembled WGS sequence"/>
</dbReference>
<dbReference type="PANTHER" id="PTHR31174:SF7">
    <property type="entry name" value="LATE EMBRYOGENESIS ABUNDANT PROTEIN 31-RELATED"/>
    <property type="match status" value="1"/>
</dbReference>
<dbReference type="EMBL" id="JRRC01423748">
    <property type="protein sequence ID" value="KHG05102.1"/>
    <property type="molecule type" value="Genomic_DNA"/>
</dbReference>
<dbReference type="OMA" id="RNKPDMR"/>
<reference evidence="4" key="1">
    <citation type="submission" date="2014-09" db="EMBL/GenBank/DDBJ databases">
        <authorList>
            <person name="Mudge J."/>
            <person name="Ramaraj T."/>
            <person name="Lindquist I.E."/>
            <person name="Bharti A.K."/>
            <person name="Sundararajan A."/>
            <person name="Cameron C.T."/>
            <person name="Woodward J.E."/>
            <person name="May G.D."/>
            <person name="Brubaker C."/>
            <person name="Broadhvest J."/>
            <person name="Wilkins T.A."/>
        </authorList>
    </citation>
    <scope>NUCLEOTIDE SEQUENCE</scope>
    <source>
        <strain evidence="4">cv. AKA8401</strain>
    </source>
</reference>
<evidence type="ECO:0000256" key="2">
    <source>
        <dbReference type="ARBA" id="ARBA00022737"/>
    </source>
</evidence>
<organism evidence="3 4">
    <name type="scientific">Gossypium arboreum</name>
    <name type="common">Tree cotton</name>
    <name type="synonym">Gossypium nanking</name>
    <dbReference type="NCBI Taxonomy" id="29729"/>
    <lineage>
        <taxon>Eukaryota</taxon>
        <taxon>Viridiplantae</taxon>
        <taxon>Streptophyta</taxon>
        <taxon>Embryophyta</taxon>
        <taxon>Tracheophyta</taxon>
        <taxon>Spermatophyta</taxon>
        <taxon>Magnoliopsida</taxon>
        <taxon>eudicotyledons</taxon>
        <taxon>Gunneridae</taxon>
        <taxon>Pentapetalae</taxon>
        <taxon>rosids</taxon>
        <taxon>malvids</taxon>
        <taxon>Malvales</taxon>
        <taxon>Malvaceae</taxon>
        <taxon>Malvoideae</taxon>
        <taxon>Gossypium</taxon>
    </lineage>
</organism>
<name>A0A0B0MXJ7_GOSAR</name>
<sequence>MSQEQPQRPGASQEPIKYGDVFNVTGELASKPIGPKDAAAMQSAENKILGETPKGGAAAAMQSAAIANERAGVVSHNQADVAGDQGVAVIKSDADGDVMITEAVAGQIVGQYRQPDVSAVTTPAMLVDPGSITIGEALEAAAISAADKPIDQSDAAAIQAAEMRATGSSEITPGGIASEAQSAATRNARTQRFEDQATLSDVLSDATAMLPKDKAVTREDAERVVAAEVRNNPGMSTTPGGVGAAMAAAAKRNQNSTI</sequence>